<dbReference type="AlphaFoldDB" id="A0A077RRJ0"/>
<keyword evidence="5 6" id="KW-0472">Membrane</keyword>
<evidence type="ECO:0000313" key="7">
    <source>
        <dbReference type="EMBL" id="CDM82800.1"/>
    </source>
</evidence>
<evidence type="ECO:0000256" key="1">
    <source>
        <dbReference type="ARBA" id="ARBA00004141"/>
    </source>
</evidence>
<evidence type="ECO:0000256" key="6">
    <source>
        <dbReference type="SAM" id="Phobius"/>
    </source>
</evidence>
<dbReference type="PANTHER" id="PTHR15860:SF27">
    <property type="entry name" value="RING_U-BOX SUPERFAMILY PROTEIN"/>
    <property type="match status" value="1"/>
</dbReference>
<feature type="transmembrane region" description="Helical" evidence="6">
    <location>
        <begin position="119"/>
        <end position="138"/>
    </location>
</feature>
<accession>A0A077RRJ0</accession>
<keyword evidence="4 6" id="KW-1133">Transmembrane helix</keyword>
<dbReference type="HOGENOM" id="CLU_1605686_0_0_1"/>
<evidence type="ECO:0000256" key="5">
    <source>
        <dbReference type="ARBA" id="ARBA00023136"/>
    </source>
</evidence>
<keyword evidence="3" id="KW-0833">Ubl conjugation pathway</keyword>
<feature type="transmembrane region" description="Helical" evidence="6">
    <location>
        <begin position="29"/>
        <end position="56"/>
    </location>
</feature>
<evidence type="ECO:0000256" key="4">
    <source>
        <dbReference type="ARBA" id="ARBA00022989"/>
    </source>
</evidence>
<dbReference type="PANTHER" id="PTHR15860">
    <property type="entry name" value="UNCHARACTERIZED RING FINGER-CONTAINING PROTEIN"/>
    <property type="match status" value="1"/>
</dbReference>
<sequence>MEASLLSRAASAAFALRGGARLLPTETPFLLPLLPLLLILLATATGTLPVVVTLPLQPPPRSTRYLMPLGQKMMASSSFQLCLYCVGFFVMIWIAAVMFKSNDILNKKTALKGEKKMPMLIGIVVLFTIHVFGVYWWYRNDDLVRPLVMLPPKEIPPFWHAIFSLR</sequence>
<reference evidence="7" key="1">
    <citation type="journal article" date="2014" name="Science">
        <title>Structural and functional partitioning of bread wheat chromosome 3B.</title>
        <authorList>
            <person name="Choulet F."/>
            <person name="Alberti A."/>
            <person name="Theil S."/>
            <person name="Glover N."/>
            <person name="Barbe V."/>
            <person name="Daron J."/>
            <person name="Pingault L."/>
            <person name="Sourdille P."/>
            <person name="Couloux A."/>
            <person name="Paux E."/>
            <person name="Leroy P."/>
            <person name="Mangenot S."/>
            <person name="Guilhot N."/>
            <person name="Le Gouis J."/>
            <person name="Balfourier F."/>
            <person name="Alaux M."/>
            <person name="Jamilloux V."/>
            <person name="Poulain J."/>
            <person name="Durand C."/>
            <person name="Bellec A."/>
            <person name="Gaspin C."/>
            <person name="Safar J."/>
            <person name="Dolezel J."/>
            <person name="Rogers J."/>
            <person name="Vandepoele K."/>
            <person name="Aury J.M."/>
            <person name="Mayer K."/>
            <person name="Berges H."/>
            <person name="Quesneville H."/>
            <person name="Wincker P."/>
            <person name="Feuillet C."/>
        </authorList>
    </citation>
    <scope>NUCLEOTIDE SEQUENCE</scope>
</reference>
<dbReference type="GO" id="GO:0016020">
    <property type="term" value="C:membrane"/>
    <property type="evidence" value="ECO:0007669"/>
    <property type="project" value="UniProtKB-SubCell"/>
</dbReference>
<proteinExistence type="predicted"/>
<dbReference type="ExpressionAtlas" id="A0A077RRJ0">
    <property type="expression patterns" value="baseline"/>
</dbReference>
<dbReference type="EMBL" id="HG670306">
    <property type="protein sequence ID" value="CDM82800.1"/>
    <property type="molecule type" value="Genomic_DNA"/>
</dbReference>
<dbReference type="InterPro" id="IPR044235">
    <property type="entry name" value="RNFT1/2"/>
</dbReference>
<dbReference type="GO" id="GO:0061630">
    <property type="term" value="F:ubiquitin protein ligase activity"/>
    <property type="evidence" value="ECO:0007669"/>
    <property type="project" value="InterPro"/>
</dbReference>
<keyword evidence="2 6" id="KW-0812">Transmembrane</keyword>
<feature type="transmembrane region" description="Helical" evidence="6">
    <location>
        <begin position="77"/>
        <end position="99"/>
    </location>
</feature>
<evidence type="ECO:0000256" key="2">
    <source>
        <dbReference type="ARBA" id="ARBA00022692"/>
    </source>
</evidence>
<evidence type="ECO:0000256" key="3">
    <source>
        <dbReference type="ARBA" id="ARBA00022786"/>
    </source>
</evidence>
<comment type="subcellular location">
    <subcellularLocation>
        <location evidence="1">Membrane</location>
        <topology evidence="1">Multi-pass membrane protein</topology>
    </subcellularLocation>
</comment>
<dbReference type="GO" id="GO:1904294">
    <property type="term" value="P:positive regulation of ERAD pathway"/>
    <property type="evidence" value="ECO:0007669"/>
    <property type="project" value="InterPro"/>
</dbReference>
<name>A0A077RRJ0_WHEAT</name>
<protein>
    <submittedName>
        <fullName evidence="7">Uncharacterized protein</fullName>
    </submittedName>
</protein>
<gene>
    <name evidence="7" type="ORF">TRAES_3BF077500050CFD_c1</name>
</gene>
<organism evidence="7">
    <name type="scientific">Triticum aestivum</name>
    <name type="common">Wheat</name>
    <dbReference type="NCBI Taxonomy" id="4565"/>
    <lineage>
        <taxon>Eukaryota</taxon>
        <taxon>Viridiplantae</taxon>
        <taxon>Streptophyta</taxon>
        <taxon>Embryophyta</taxon>
        <taxon>Tracheophyta</taxon>
        <taxon>Spermatophyta</taxon>
        <taxon>Magnoliopsida</taxon>
        <taxon>Liliopsida</taxon>
        <taxon>Poales</taxon>
        <taxon>Poaceae</taxon>
        <taxon>BOP clade</taxon>
        <taxon>Pooideae</taxon>
        <taxon>Triticodae</taxon>
        <taxon>Triticeae</taxon>
        <taxon>Triticinae</taxon>
        <taxon>Triticum</taxon>
    </lineage>
</organism>